<name>A0A974PGW8_9BACL</name>
<gene>
    <name evidence="2" type="ORF">JI735_14465</name>
</gene>
<evidence type="ECO:0000313" key="3">
    <source>
        <dbReference type="Proteomes" id="UP000595841"/>
    </source>
</evidence>
<feature type="domain" description="Sensor histidine kinase NatK-like C-terminal" evidence="1">
    <location>
        <begin position="10"/>
        <end position="50"/>
    </location>
</feature>
<dbReference type="InterPro" id="IPR032834">
    <property type="entry name" value="NatK-like_C"/>
</dbReference>
<evidence type="ECO:0000259" key="1">
    <source>
        <dbReference type="Pfam" id="PF14501"/>
    </source>
</evidence>
<dbReference type="Pfam" id="PF14501">
    <property type="entry name" value="HATPase_c_5"/>
    <property type="match status" value="1"/>
</dbReference>
<dbReference type="EMBL" id="CP068595">
    <property type="protein sequence ID" value="QQZ63545.1"/>
    <property type="molecule type" value="Genomic_DNA"/>
</dbReference>
<proteinExistence type="predicted"/>
<sequence length="70" mass="8301">MLYIYPVSRKIFRSTKSNHKAHGIGLKNIKKTIAELNGLLDISYDHHFFRARKTFYKLKRTCRRFLIGTS</sequence>
<dbReference type="AlphaFoldDB" id="A0A974PGW8"/>
<reference evidence="2 3" key="1">
    <citation type="submission" date="2021-01" db="EMBL/GenBank/DDBJ databases">
        <title>Whole genome sequence of Paenibacillus sonchi LMG 24727 for comparative genomics.</title>
        <authorList>
            <person name="Lee G."/>
            <person name="Kim M.-J."/>
            <person name="Lim K."/>
            <person name="Shin J.-H."/>
        </authorList>
    </citation>
    <scope>NUCLEOTIDE SEQUENCE [LARGE SCALE GENOMIC DNA]</scope>
    <source>
        <strain evidence="2 3">LMG 24727</strain>
    </source>
</reference>
<dbReference type="KEGG" id="pson:JI735_14465"/>
<organism evidence="2 3">
    <name type="scientific">Paenibacillus sonchi</name>
    <dbReference type="NCBI Taxonomy" id="373687"/>
    <lineage>
        <taxon>Bacteria</taxon>
        <taxon>Bacillati</taxon>
        <taxon>Bacillota</taxon>
        <taxon>Bacilli</taxon>
        <taxon>Bacillales</taxon>
        <taxon>Paenibacillaceae</taxon>
        <taxon>Paenibacillus</taxon>
        <taxon>Paenibacillus sonchi group</taxon>
    </lineage>
</organism>
<protein>
    <submittedName>
        <fullName evidence="2">GHKL domain-containing protein</fullName>
    </submittedName>
</protein>
<keyword evidence="3" id="KW-1185">Reference proteome</keyword>
<evidence type="ECO:0000313" key="2">
    <source>
        <dbReference type="EMBL" id="QQZ63545.1"/>
    </source>
</evidence>
<dbReference type="RefSeq" id="WP_083886651.1">
    <property type="nucleotide sequence ID" value="NZ_CP068595.1"/>
</dbReference>
<accession>A0A974PGW8</accession>
<dbReference type="Proteomes" id="UP000595841">
    <property type="component" value="Chromosome"/>
</dbReference>